<dbReference type="SUPFAM" id="SSF47473">
    <property type="entry name" value="EF-hand"/>
    <property type="match status" value="1"/>
</dbReference>
<dbReference type="Gene3D" id="1.10.238.10">
    <property type="entry name" value="EF-hand"/>
    <property type="match status" value="1"/>
</dbReference>
<gene>
    <name evidence="3" type="ORF">F0A17_11245</name>
</gene>
<protein>
    <recommendedName>
        <fullName evidence="2">EF-hand domain-containing protein</fullName>
    </recommendedName>
</protein>
<dbReference type="Proteomes" id="UP000486760">
    <property type="component" value="Unassembled WGS sequence"/>
</dbReference>
<dbReference type="InterPro" id="IPR011992">
    <property type="entry name" value="EF-hand-dom_pair"/>
</dbReference>
<feature type="signal peptide" evidence="1">
    <location>
        <begin position="1"/>
        <end position="21"/>
    </location>
</feature>
<comment type="caution">
    <text evidence="3">The sequence shown here is derived from an EMBL/GenBank/DDBJ whole genome shotgun (WGS) entry which is preliminary data.</text>
</comment>
<evidence type="ECO:0000313" key="3">
    <source>
        <dbReference type="EMBL" id="KAA0012239.1"/>
    </source>
</evidence>
<proteinExistence type="predicted"/>
<dbReference type="InterPro" id="IPR002048">
    <property type="entry name" value="EF_hand_dom"/>
</dbReference>
<dbReference type="AlphaFoldDB" id="A0A7V7KI01"/>
<dbReference type="GO" id="GO:0005509">
    <property type="term" value="F:calcium ion binding"/>
    <property type="evidence" value="ECO:0007669"/>
    <property type="project" value="InterPro"/>
</dbReference>
<feature type="chain" id="PRO_5030919367" description="EF-hand domain-containing protein" evidence="1">
    <location>
        <begin position="22"/>
        <end position="89"/>
    </location>
</feature>
<dbReference type="EMBL" id="VTPY01000004">
    <property type="protein sequence ID" value="KAA0012239.1"/>
    <property type="molecule type" value="Genomic_DNA"/>
</dbReference>
<dbReference type="PROSITE" id="PS50222">
    <property type="entry name" value="EF_HAND_2"/>
    <property type="match status" value="1"/>
</dbReference>
<keyword evidence="1" id="KW-0732">Signal</keyword>
<dbReference type="Pfam" id="PF13202">
    <property type="entry name" value="EF-hand_5"/>
    <property type="match status" value="2"/>
</dbReference>
<accession>A0A7V7KI01</accession>
<evidence type="ECO:0000313" key="4">
    <source>
        <dbReference type="Proteomes" id="UP000486760"/>
    </source>
</evidence>
<dbReference type="PROSITE" id="PS00018">
    <property type="entry name" value="EF_HAND_1"/>
    <property type="match status" value="1"/>
</dbReference>
<dbReference type="InterPro" id="IPR018247">
    <property type="entry name" value="EF_Hand_1_Ca_BS"/>
</dbReference>
<name>A0A7V7KI01_9GAMM</name>
<keyword evidence="4" id="KW-1185">Reference proteome</keyword>
<organism evidence="3 4">
    <name type="scientific">Billgrantia pellis</name>
    <dbReference type="NCBI Taxonomy" id="2606936"/>
    <lineage>
        <taxon>Bacteria</taxon>
        <taxon>Pseudomonadati</taxon>
        <taxon>Pseudomonadota</taxon>
        <taxon>Gammaproteobacteria</taxon>
        <taxon>Oceanospirillales</taxon>
        <taxon>Halomonadaceae</taxon>
        <taxon>Billgrantia</taxon>
    </lineage>
</organism>
<reference evidence="3 4" key="1">
    <citation type="submission" date="2019-08" db="EMBL/GenBank/DDBJ databases">
        <title>Bioinformatics analysis of the strain L3 and L5.</title>
        <authorList>
            <person name="Li X."/>
        </authorList>
    </citation>
    <scope>NUCLEOTIDE SEQUENCE [LARGE SCALE GENOMIC DNA]</scope>
    <source>
        <strain evidence="3 4">L5</strain>
    </source>
</reference>
<sequence length="89" mass="9814">MKMQKSALFLTLALASGVAVAERGAEELVPVAATSSVTGQNSFEQLDRDGDGRISRKEAEAGTLPEIFLFMDRNHDGMISRQEFDYRPH</sequence>
<feature type="domain" description="EF-hand" evidence="2">
    <location>
        <begin position="59"/>
        <end position="89"/>
    </location>
</feature>
<evidence type="ECO:0000256" key="1">
    <source>
        <dbReference type="SAM" id="SignalP"/>
    </source>
</evidence>
<evidence type="ECO:0000259" key="2">
    <source>
        <dbReference type="PROSITE" id="PS50222"/>
    </source>
</evidence>